<reference evidence="3" key="1">
    <citation type="submission" date="2014-03" db="EMBL/GenBank/DDBJ databases">
        <authorList>
            <person name="Aksoy S."/>
            <person name="Warren W."/>
            <person name="Wilson R.K."/>
        </authorList>
    </citation>
    <scope>NUCLEOTIDE SEQUENCE [LARGE SCALE GENOMIC DNA]</scope>
    <source>
        <strain evidence="3">IAEA</strain>
    </source>
</reference>
<dbReference type="AlphaFoldDB" id="A0A1A9WSY2"/>
<accession>A0A1A9WSY2</accession>
<evidence type="ECO:0000256" key="1">
    <source>
        <dbReference type="SAM" id="MobiDB-lite"/>
    </source>
</evidence>
<feature type="region of interest" description="Disordered" evidence="1">
    <location>
        <begin position="182"/>
        <end position="323"/>
    </location>
</feature>
<keyword evidence="3" id="KW-1185">Reference proteome</keyword>
<sequence>MAECLLQTSSDNVIDLVQINKQRLQNIIQRLNWSDVKILNSFNNNSQAAEIKQKTIKYSKISTFPESYEWKNSVNLRTPQLQELLKNFNVKAPINFAELQLNFSREEKLKIYQYVIENTLKVEEIVPIERNHGEISLAEIVAAKRREKRKKRRYRTSKPTHTEEVRALVDLQMQALQQYLGQKKRGHNVQELQIHKNRGIRQSKKSDKYEERVKRSTFREHDKNTRDRDRSYKRGHTSKRSENDESGRAEPSKKQSKNQYERSYSREHKRSFRKSRSHNKTSEIPHTRRSSQGSSSTNERKYSKSSRNQSEQQNDDYKKRHKK</sequence>
<evidence type="ECO:0000313" key="2">
    <source>
        <dbReference type="EnsemblMetazoa" id="GBRI030853-PA"/>
    </source>
</evidence>
<evidence type="ECO:0000313" key="3">
    <source>
        <dbReference type="Proteomes" id="UP000091820"/>
    </source>
</evidence>
<organism evidence="2 3">
    <name type="scientific">Glossina brevipalpis</name>
    <dbReference type="NCBI Taxonomy" id="37001"/>
    <lineage>
        <taxon>Eukaryota</taxon>
        <taxon>Metazoa</taxon>
        <taxon>Ecdysozoa</taxon>
        <taxon>Arthropoda</taxon>
        <taxon>Hexapoda</taxon>
        <taxon>Insecta</taxon>
        <taxon>Pterygota</taxon>
        <taxon>Neoptera</taxon>
        <taxon>Endopterygota</taxon>
        <taxon>Diptera</taxon>
        <taxon>Brachycera</taxon>
        <taxon>Muscomorpha</taxon>
        <taxon>Hippoboscoidea</taxon>
        <taxon>Glossinidae</taxon>
        <taxon>Glossina</taxon>
    </lineage>
</organism>
<feature type="compositionally biased region" description="Basic residues" evidence="1">
    <location>
        <begin position="267"/>
        <end position="279"/>
    </location>
</feature>
<reference evidence="2" key="2">
    <citation type="submission" date="2020-05" db="UniProtKB">
        <authorList>
            <consortium name="EnsemblMetazoa"/>
        </authorList>
    </citation>
    <scope>IDENTIFICATION</scope>
    <source>
        <strain evidence="2">IAEA</strain>
    </source>
</reference>
<proteinExistence type="predicted"/>
<protein>
    <submittedName>
        <fullName evidence="2">Uncharacterized protein</fullName>
    </submittedName>
</protein>
<feature type="compositionally biased region" description="Basic and acidic residues" evidence="1">
    <location>
        <begin position="204"/>
        <end position="232"/>
    </location>
</feature>
<dbReference type="EnsemblMetazoa" id="GBRI030853-RA">
    <property type="protein sequence ID" value="GBRI030853-PA"/>
    <property type="gene ID" value="GBRI030853"/>
</dbReference>
<dbReference type="STRING" id="37001.A0A1A9WSY2"/>
<dbReference type="Proteomes" id="UP000091820">
    <property type="component" value="Unassembled WGS sequence"/>
</dbReference>
<name>A0A1A9WSY2_9MUSC</name>
<dbReference type="VEuPathDB" id="VectorBase:GBRI030853"/>
<feature type="compositionally biased region" description="Basic and acidic residues" evidence="1">
    <location>
        <begin position="239"/>
        <end position="266"/>
    </location>
</feature>